<dbReference type="EMBL" id="BGPR01007708">
    <property type="protein sequence ID" value="GBN28912.1"/>
    <property type="molecule type" value="Genomic_DNA"/>
</dbReference>
<name>A0A4Y2MMD1_ARAVE</name>
<evidence type="ECO:0000313" key="2">
    <source>
        <dbReference type="EMBL" id="GBN28912.1"/>
    </source>
</evidence>
<gene>
    <name evidence="2" type="ORF">AVEN_30156_1</name>
    <name evidence="1" type="ORF">AVEN_73657_1</name>
</gene>
<keyword evidence="3" id="KW-1185">Reference proteome</keyword>
<evidence type="ECO:0000313" key="1">
    <source>
        <dbReference type="EMBL" id="GBN27689.1"/>
    </source>
</evidence>
<comment type="caution">
    <text evidence="1">The sequence shown here is derived from an EMBL/GenBank/DDBJ whole genome shotgun (WGS) entry which is preliminary data.</text>
</comment>
<protein>
    <submittedName>
        <fullName evidence="1">Uncharacterized protein</fullName>
    </submittedName>
</protein>
<sequence length="91" mass="9759">MLPAGSAVRCNHSAESGKEAINGPLQAIGAVTSQSIQNVHFSQHRDDTKPRTKFSIVLCRVSTEKQPHTHKSTLQADAVLQDCSGNQCASM</sequence>
<dbReference type="Proteomes" id="UP000499080">
    <property type="component" value="Unassembled WGS sequence"/>
</dbReference>
<dbReference type="AlphaFoldDB" id="A0A4Y2MMD1"/>
<organism evidence="1 3">
    <name type="scientific">Araneus ventricosus</name>
    <name type="common">Orbweaver spider</name>
    <name type="synonym">Epeira ventricosa</name>
    <dbReference type="NCBI Taxonomy" id="182803"/>
    <lineage>
        <taxon>Eukaryota</taxon>
        <taxon>Metazoa</taxon>
        <taxon>Ecdysozoa</taxon>
        <taxon>Arthropoda</taxon>
        <taxon>Chelicerata</taxon>
        <taxon>Arachnida</taxon>
        <taxon>Araneae</taxon>
        <taxon>Araneomorphae</taxon>
        <taxon>Entelegynae</taxon>
        <taxon>Araneoidea</taxon>
        <taxon>Araneidae</taxon>
        <taxon>Araneus</taxon>
    </lineage>
</organism>
<dbReference type="EMBL" id="BGPR01007541">
    <property type="protein sequence ID" value="GBN27689.1"/>
    <property type="molecule type" value="Genomic_DNA"/>
</dbReference>
<reference evidence="1 3" key="1">
    <citation type="journal article" date="2019" name="Sci. Rep.">
        <title>Orb-weaving spider Araneus ventricosus genome elucidates the spidroin gene catalogue.</title>
        <authorList>
            <person name="Kono N."/>
            <person name="Nakamura H."/>
            <person name="Ohtoshi R."/>
            <person name="Moran D.A.P."/>
            <person name="Shinohara A."/>
            <person name="Yoshida Y."/>
            <person name="Fujiwara M."/>
            <person name="Mori M."/>
            <person name="Tomita M."/>
            <person name="Arakawa K."/>
        </authorList>
    </citation>
    <scope>NUCLEOTIDE SEQUENCE [LARGE SCALE GENOMIC DNA]</scope>
</reference>
<evidence type="ECO:0000313" key="3">
    <source>
        <dbReference type="Proteomes" id="UP000499080"/>
    </source>
</evidence>
<accession>A0A4Y2MMD1</accession>
<proteinExistence type="predicted"/>